<accession>A0A8H4RWN3</accession>
<dbReference type="EMBL" id="JAAMPI010000065">
    <property type="protein sequence ID" value="KAF4636445.1"/>
    <property type="molecule type" value="Genomic_DNA"/>
</dbReference>
<proteinExistence type="predicted"/>
<evidence type="ECO:0000313" key="3">
    <source>
        <dbReference type="Proteomes" id="UP000566819"/>
    </source>
</evidence>
<name>A0A8H4RWN3_9HELO</name>
<dbReference type="Proteomes" id="UP000566819">
    <property type="component" value="Unassembled WGS sequence"/>
</dbReference>
<gene>
    <name evidence="2" type="ORF">G7Y89_g1632</name>
</gene>
<keyword evidence="3" id="KW-1185">Reference proteome</keyword>
<reference evidence="2 3" key="1">
    <citation type="submission" date="2020-03" db="EMBL/GenBank/DDBJ databases">
        <title>Draft Genome Sequence of Cudoniella acicularis.</title>
        <authorList>
            <person name="Buettner E."/>
            <person name="Kellner H."/>
        </authorList>
    </citation>
    <scope>NUCLEOTIDE SEQUENCE [LARGE SCALE GENOMIC DNA]</scope>
    <source>
        <strain evidence="2 3">DSM 108380</strain>
    </source>
</reference>
<evidence type="ECO:0000313" key="2">
    <source>
        <dbReference type="EMBL" id="KAF4636445.1"/>
    </source>
</evidence>
<protein>
    <submittedName>
        <fullName evidence="2">Uncharacterized protein</fullName>
    </submittedName>
</protein>
<dbReference type="AlphaFoldDB" id="A0A8H4RWN3"/>
<evidence type="ECO:0000256" key="1">
    <source>
        <dbReference type="SAM" id="Coils"/>
    </source>
</evidence>
<sequence>MPRSSKADIRSRIDDYRDFFLNFIKSFGGDTKALLCHVTRNKDNLSGLYSILNMVIIRDSNSSNHPKNTNLLFYPLIGELRDLILEAGRAKTSSIFRHILEISDREEMTGEATAKKNELADLSELKRFKEEKTNRVMPIY</sequence>
<feature type="coiled-coil region" evidence="1">
    <location>
        <begin position="105"/>
        <end position="132"/>
    </location>
</feature>
<organism evidence="2 3">
    <name type="scientific">Cudoniella acicularis</name>
    <dbReference type="NCBI Taxonomy" id="354080"/>
    <lineage>
        <taxon>Eukaryota</taxon>
        <taxon>Fungi</taxon>
        <taxon>Dikarya</taxon>
        <taxon>Ascomycota</taxon>
        <taxon>Pezizomycotina</taxon>
        <taxon>Leotiomycetes</taxon>
        <taxon>Helotiales</taxon>
        <taxon>Tricladiaceae</taxon>
        <taxon>Cudoniella</taxon>
    </lineage>
</organism>
<keyword evidence="1" id="KW-0175">Coiled coil</keyword>
<comment type="caution">
    <text evidence="2">The sequence shown here is derived from an EMBL/GenBank/DDBJ whole genome shotgun (WGS) entry which is preliminary data.</text>
</comment>